<dbReference type="OrthoDB" id="8812451at2"/>
<dbReference type="AlphaFoldDB" id="A0A4Y6RD37"/>
<protein>
    <recommendedName>
        <fullName evidence="3">Type-F conjugative transfer system protein TrbI</fullName>
    </recommendedName>
</protein>
<keyword evidence="2" id="KW-1185">Reference proteome</keyword>
<evidence type="ECO:0000313" key="2">
    <source>
        <dbReference type="Proteomes" id="UP000316665"/>
    </source>
</evidence>
<evidence type="ECO:0000313" key="1">
    <source>
        <dbReference type="EMBL" id="QDG70235.1"/>
    </source>
</evidence>
<gene>
    <name evidence="1" type="ORF">FJQ89_07255</name>
</gene>
<dbReference type="KEGG" id="jas:FJQ89_07255"/>
<accession>A0A4Y6RD37</accession>
<sequence>MRIMLINFIVSACFVAIGIAAYDRLVLRPMLVIGVVDVANVFNAKQEQVFKAMTNSRTDIERRQAISDAERFVPRFAAALAQLPRECACLVIDKTAVIGSRATLIDLTPLLRKKVKL</sequence>
<reference evidence="1 2" key="1">
    <citation type="submission" date="2019-06" db="EMBL/GenBank/DDBJ databases">
        <title>Complete genome sequence of Janthinobacterium sp. SNU WT3 isolated from diseased rainbow trout.</title>
        <authorList>
            <person name="Oh W.T."/>
            <person name="Park S.C."/>
        </authorList>
    </citation>
    <scope>NUCLEOTIDE SEQUENCE [LARGE SCALE GENOMIC DNA]</scope>
    <source>
        <strain evidence="1 2">SNU WT3</strain>
    </source>
</reference>
<dbReference type="Proteomes" id="UP000316665">
    <property type="component" value="Chromosome"/>
</dbReference>
<proteinExistence type="predicted"/>
<organism evidence="1 2">
    <name type="scientific">Janthinobacterium tructae</name>
    <dbReference type="NCBI Taxonomy" id="2590869"/>
    <lineage>
        <taxon>Bacteria</taxon>
        <taxon>Pseudomonadati</taxon>
        <taxon>Pseudomonadota</taxon>
        <taxon>Betaproteobacteria</taxon>
        <taxon>Burkholderiales</taxon>
        <taxon>Oxalobacteraceae</taxon>
        <taxon>Janthinobacterium</taxon>
    </lineage>
</organism>
<dbReference type="EMBL" id="CP041185">
    <property type="protein sequence ID" value="QDG70235.1"/>
    <property type="molecule type" value="Genomic_DNA"/>
</dbReference>
<evidence type="ECO:0008006" key="3">
    <source>
        <dbReference type="Google" id="ProtNLM"/>
    </source>
</evidence>
<name>A0A4Y6RD37_9BURK</name>